<dbReference type="Proteomes" id="UP000527355">
    <property type="component" value="Unassembled WGS sequence"/>
</dbReference>
<gene>
    <name evidence="1" type="ORF">mMyoMyo1_010098</name>
</gene>
<reference evidence="1 2" key="1">
    <citation type="journal article" date="2020" name="Nature">
        <title>Six reference-quality genomes reveal evolution of bat adaptations.</title>
        <authorList>
            <person name="Jebb D."/>
            <person name="Huang Z."/>
            <person name="Pippel M."/>
            <person name="Hughes G.M."/>
            <person name="Lavrichenko K."/>
            <person name="Devanna P."/>
            <person name="Winkler S."/>
            <person name="Jermiin L.S."/>
            <person name="Skirmuntt E.C."/>
            <person name="Katzourakis A."/>
            <person name="Burkitt-Gray L."/>
            <person name="Ray D.A."/>
            <person name="Sullivan K.A.M."/>
            <person name="Roscito J.G."/>
            <person name="Kirilenko B.M."/>
            <person name="Davalos L.M."/>
            <person name="Corthals A.P."/>
            <person name="Power M.L."/>
            <person name="Jones G."/>
            <person name="Ransome R.D."/>
            <person name="Dechmann D.K.N."/>
            <person name="Locatelli A.G."/>
            <person name="Puechmaille S.J."/>
            <person name="Fedrigo O."/>
            <person name="Jarvis E.D."/>
            <person name="Hiller M."/>
            <person name="Vernes S.C."/>
            <person name="Myers E.W."/>
            <person name="Teeling E.C."/>
        </authorList>
    </citation>
    <scope>NUCLEOTIDE SEQUENCE [LARGE SCALE GENOMIC DNA]</scope>
    <source>
        <strain evidence="1">MMyoMyo1</strain>
        <tissue evidence="1">Flight muscle</tissue>
    </source>
</reference>
<keyword evidence="2" id="KW-1185">Reference proteome</keyword>
<comment type="caution">
    <text evidence="1">The sequence shown here is derived from an EMBL/GenBank/DDBJ whole genome shotgun (WGS) entry which is preliminary data.</text>
</comment>
<dbReference type="AlphaFoldDB" id="A0A7J7S245"/>
<evidence type="ECO:0000313" key="2">
    <source>
        <dbReference type="Proteomes" id="UP000527355"/>
    </source>
</evidence>
<dbReference type="EMBL" id="JABWUV010000020">
    <property type="protein sequence ID" value="KAF6282461.1"/>
    <property type="molecule type" value="Genomic_DNA"/>
</dbReference>
<name>A0A7J7S245_MYOMY</name>
<accession>A0A7J7S245</accession>
<organism evidence="1 2">
    <name type="scientific">Myotis myotis</name>
    <name type="common">Greater mouse-eared bat</name>
    <name type="synonym">Vespertilio myotis</name>
    <dbReference type="NCBI Taxonomy" id="51298"/>
    <lineage>
        <taxon>Eukaryota</taxon>
        <taxon>Metazoa</taxon>
        <taxon>Chordata</taxon>
        <taxon>Craniata</taxon>
        <taxon>Vertebrata</taxon>
        <taxon>Euteleostomi</taxon>
        <taxon>Mammalia</taxon>
        <taxon>Eutheria</taxon>
        <taxon>Laurasiatheria</taxon>
        <taxon>Chiroptera</taxon>
        <taxon>Yangochiroptera</taxon>
        <taxon>Vespertilionidae</taxon>
        <taxon>Myotis</taxon>
    </lineage>
</organism>
<proteinExistence type="predicted"/>
<sequence length="128" mass="14942">MVQWLIPLQVTDLRKVVIVKRLSLYVNYAVTFSIHKVYIPINSIHIYYIHKDYFLYRPTWTNGPYCLLRGCADRRRTRSCKKVVCILEATSFLSLSVSASVSVSHSLLTSRCWERTIDSDAIQERKAR</sequence>
<protein>
    <submittedName>
        <fullName evidence="1">Uncharacterized protein</fullName>
    </submittedName>
</protein>
<evidence type="ECO:0000313" key="1">
    <source>
        <dbReference type="EMBL" id="KAF6282461.1"/>
    </source>
</evidence>